<organism evidence="1 2">
    <name type="scientific">Bradyrhizobium lablabi</name>
    <dbReference type="NCBI Taxonomy" id="722472"/>
    <lineage>
        <taxon>Bacteria</taxon>
        <taxon>Pseudomonadati</taxon>
        <taxon>Pseudomonadota</taxon>
        <taxon>Alphaproteobacteria</taxon>
        <taxon>Hyphomicrobiales</taxon>
        <taxon>Nitrobacteraceae</taxon>
        <taxon>Bradyrhizobium</taxon>
    </lineage>
</organism>
<dbReference type="Proteomes" id="UP000183208">
    <property type="component" value="Unassembled WGS sequence"/>
</dbReference>
<name>A0A1H4PY75_9BRAD</name>
<dbReference type="EMBL" id="FNTI01000001">
    <property type="protein sequence ID" value="SEC12132.1"/>
    <property type="molecule type" value="Genomic_DNA"/>
</dbReference>
<evidence type="ECO:0000313" key="2">
    <source>
        <dbReference type="Proteomes" id="UP000183208"/>
    </source>
</evidence>
<proteinExistence type="predicted"/>
<reference evidence="1 2" key="1">
    <citation type="submission" date="2016-10" db="EMBL/GenBank/DDBJ databases">
        <authorList>
            <person name="de Groot N.N."/>
        </authorList>
    </citation>
    <scope>NUCLEOTIDE SEQUENCE [LARGE SCALE GENOMIC DNA]</scope>
    <source>
        <strain evidence="1 2">GAS522</strain>
    </source>
</reference>
<dbReference type="RefSeq" id="WP_349532605.1">
    <property type="nucleotide sequence ID" value="NZ_FNTI01000001.1"/>
</dbReference>
<sequence>MLMLSLIRSVAAVIPWALKLGTWALARSLSMPEPVVHDTGLFVFAQVQTFENKVGQSLCPLGLLRRLRARLRS</sequence>
<accession>A0A1H4PY75</accession>
<protein>
    <submittedName>
        <fullName evidence="1">Uncharacterized protein</fullName>
    </submittedName>
</protein>
<gene>
    <name evidence="1" type="ORF">SAMN05444171_0705</name>
</gene>
<dbReference type="AlphaFoldDB" id="A0A1H4PY75"/>
<evidence type="ECO:0000313" key="1">
    <source>
        <dbReference type="EMBL" id="SEC12132.1"/>
    </source>
</evidence>